<evidence type="ECO:0008006" key="3">
    <source>
        <dbReference type="Google" id="ProtNLM"/>
    </source>
</evidence>
<evidence type="ECO:0000313" key="2">
    <source>
        <dbReference type="Proteomes" id="UP000324797"/>
    </source>
</evidence>
<organism evidence="1 2">
    <name type="scientific">Bradyrhizobium hipponense</name>
    <dbReference type="NCBI Taxonomy" id="2605638"/>
    <lineage>
        <taxon>Bacteria</taxon>
        <taxon>Pseudomonadati</taxon>
        <taxon>Pseudomonadota</taxon>
        <taxon>Alphaproteobacteria</taxon>
        <taxon>Hyphomicrobiales</taxon>
        <taxon>Nitrobacteraceae</taxon>
        <taxon>Bradyrhizobium</taxon>
    </lineage>
</organism>
<protein>
    <recommendedName>
        <fullName evidence="3">Ribbon-helix-helix protein CopG domain-containing protein</fullName>
    </recommendedName>
</protein>
<proteinExistence type="predicted"/>
<gene>
    <name evidence="1" type="ORF">FXV83_15240</name>
</gene>
<accession>A0A5S4YMK3</accession>
<name>A0A5S4YMK3_9BRAD</name>
<evidence type="ECO:0000313" key="1">
    <source>
        <dbReference type="EMBL" id="TYO65590.1"/>
    </source>
</evidence>
<keyword evidence="2" id="KW-1185">Reference proteome</keyword>
<dbReference type="EMBL" id="VSTH01000050">
    <property type="protein sequence ID" value="TYO65590.1"/>
    <property type="molecule type" value="Genomic_DNA"/>
</dbReference>
<dbReference type="Proteomes" id="UP000324797">
    <property type="component" value="Unassembled WGS sequence"/>
</dbReference>
<dbReference type="RefSeq" id="WP_148740231.1">
    <property type="nucleotide sequence ID" value="NZ_VSTH01000050.1"/>
</dbReference>
<dbReference type="AlphaFoldDB" id="A0A5S4YMK3"/>
<reference evidence="1 2" key="1">
    <citation type="submission" date="2019-08" db="EMBL/GenBank/DDBJ databases">
        <title>Bradyrhizobium hipponensis sp. nov., a rhizobium isolated from a Lupinus angustifolius root nodule in Tunisia.</title>
        <authorList>
            <person name="Off K."/>
            <person name="Rejili M."/>
            <person name="Mars M."/>
            <person name="Brachmann A."/>
            <person name="Marin M."/>
        </authorList>
    </citation>
    <scope>NUCLEOTIDE SEQUENCE [LARGE SCALE GENOMIC DNA]</scope>
    <source>
        <strain evidence="2">aSej3</strain>
    </source>
</reference>
<comment type="caution">
    <text evidence="1">The sequence shown here is derived from an EMBL/GenBank/DDBJ whole genome shotgun (WGS) entry which is preliminary data.</text>
</comment>
<sequence>MAIKNIVIPLEDEYLQKAARERGISRSKLARFLMEKVVNDELVPAILGEGDLSTVEPVPQKYRRFRNQP</sequence>